<feature type="transmembrane region" description="Helical" evidence="7">
    <location>
        <begin position="101"/>
        <end position="121"/>
    </location>
</feature>
<reference evidence="9" key="1">
    <citation type="submission" date="2023-11" db="EMBL/GenBank/DDBJ databases">
        <title>Detection of rare carbapenemases in Enterobacterales - comparison of two colorimetric and two CIM-based carbapenemase assays.</title>
        <authorList>
            <person name="Schaffarczyk L."/>
            <person name="Noster J."/>
            <person name="Stelzer Y."/>
            <person name="Sattler J."/>
            <person name="Gatermann S."/>
            <person name="Hamprecht A."/>
        </authorList>
    </citation>
    <scope>NUCLEOTIDE SEQUENCE</scope>
    <source>
        <strain evidence="9">CIM-Cont-037</strain>
    </source>
</reference>
<feature type="transmembrane region" description="Helical" evidence="7">
    <location>
        <begin position="333"/>
        <end position="356"/>
    </location>
</feature>
<evidence type="ECO:0000256" key="3">
    <source>
        <dbReference type="ARBA" id="ARBA00022475"/>
    </source>
</evidence>
<feature type="transmembrane region" description="Helical" evidence="7">
    <location>
        <begin position="12"/>
        <end position="30"/>
    </location>
</feature>
<evidence type="ECO:0000313" key="10">
    <source>
        <dbReference type="Proteomes" id="UP001279012"/>
    </source>
</evidence>
<dbReference type="PANTHER" id="PTHR23517:SF2">
    <property type="entry name" value="MULTIDRUG RESISTANCE PROTEIN MDTH"/>
    <property type="match status" value="1"/>
</dbReference>
<evidence type="ECO:0000313" key="9">
    <source>
        <dbReference type="EMBL" id="MDX7014917.1"/>
    </source>
</evidence>
<dbReference type="AlphaFoldDB" id="A0AAW9E1Z0"/>
<dbReference type="InterPro" id="IPR054152">
    <property type="entry name" value="YajR_YAM"/>
</dbReference>
<evidence type="ECO:0000259" key="8">
    <source>
        <dbReference type="PROSITE" id="PS50850"/>
    </source>
</evidence>
<dbReference type="PROSITE" id="PS50850">
    <property type="entry name" value="MFS"/>
    <property type="match status" value="1"/>
</dbReference>
<organism evidence="9 10">
    <name type="scientific">Klebsiella aerogenes</name>
    <name type="common">Enterobacter aerogenes</name>
    <dbReference type="NCBI Taxonomy" id="548"/>
    <lineage>
        <taxon>Bacteria</taxon>
        <taxon>Pseudomonadati</taxon>
        <taxon>Pseudomonadota</taxon>
        <taxon>Gammaproteobacteria</taxon>
        <taxon>Enterobacterales</taxon>
        <taxon>Enterobacteriaceae</taxon>
        <taxon>Klebsiella/Raoultella group</taxon>
        <taxon>Klebsiella</taxon>
    </lineage>
</organism>
<gene>
    <name evidence="9" type="ORF">SJ059_10645</name>
</gene>
<dbReference type="Gene3D" id="1.20.1250.20">
    <property type="entry name" value="MFS general substrate transporter like domains"/>
    <property type="match status" value="1"/>
</dbReference>
<keyword evidence="4 7" id="KW-0812">Transmembrane</keyword>
<dbReference type="GO" id="GO:0005886">
    <property type="term" value="C:plasma membrane"/>
    <property type="evidence" value="ECO:0007669"/>
    <property type="project" value="UniProtKB-SubCell"/>
</dbReference>
<feature type="transmembrane region" description="Helical" evidence="7">
    <location>
        <begin position="393"/>
        <end position="414"/>
    </location>
</feature>
<dbReference type="CDD" id="cd17472">
    <property type="entry name" value="MFS_YajR_like"/>
    <property type="match status" value="1"/>
</dbReference>
<evidence type="ECO:0000256" key="5">
    <source>
        <dbReference type="ARBA" id="ARBA00022989"/>
    </source>
</evidence>
<dbReference type="PANTHER" id="PTHR23517">
    <property type="entry name" value="RESISTANCE PROTEIN MDTM, PUTATIVE-RELATED-RELATED"/>
    <property type="match status" value="1"/>
</dbReference>
<dbReference type="InterPro" id="IPR020846">
    <property type="entry name" value="MFS_dom"/>
</dbReference>
<protein>
    <submittedName>
        <fullName evidence="9">MFS transporter</fullName>
    </submittedName>
</protein>
<evidence type="ECO:0000256" key="2">
    <source>
        <dbReference type="ARBA" id="ARBA00022448"/>
    </source>
</evidence>
<keyword evidence="3" id="KW-1003">Cell membrane</keyword>
<keyword evidence="6 7" id="KW-0472">Membrane</keyword>
<dbReference type="Proteomes" id="UP001279012">
    <property type="component" value="Unassembled WGS sequence"/>
</dbReference>
<dbReference type="SUPFAM" id="SSF103473">
    <property type="entry name" value="MFS general substrate transporter"/>
    <property type="match status" value="1"/>
</dbReference>
<evidence type="ECO:0000256" key="6">
    <source>
        <dbReference type="ARBA" id="ARBA00023136"/>
    </source>
</evidence>
<feature type="domain" description="Major facilitator superfamily (MFS) profile" evidence="8">
    <location>
        <begin position="66"/>
        <end position="446"/>
    </location>
</feature>
<proteinExistence type="predicted"/>
<dbReference type="Pfam" id="PF07690">
    <property type="entry name" value="MFS_1"/>
    <property type="match status" value="1"/>
</dbReference>
<name>A0AAW9E1Z0_KLEAE</name>
<evidence type="ECO:0000256" key="1">
    <source>
        <dbReference type="ARBA" id="ARBA00004651"/>
    </source>
</evidence>
<evidence type="ECO:0000256" key="7">
    <source>
        <dbReference type="SAM" id="Phobius"/>
    </source>
</evidence>
<feature type="transmembrane region" description="Helical" evidence="7">
    <location>
        <begin position="217"/>
        <end position="239"/>
    </location>
</feature>
<dbReference type="GO" id="GO:0022857">
    <property type="term" value="F:transmembrane transporter activity"/>
    <property type="evidence" value="ECO:0007669"/>
    <property type="project" value="InterPro"/>
</dbReference>
<dbReference type="InterPro" id="IPR036259">
    <property type="entry name" value="MFS_trans_sf"/>
</dbReference>
<feature type="transmembrane region" description="Helical" evidence="7">
    <location>
        <begin position="68"/>
        <end position="89"/>
    </location>
</feature>
<dbReference type="InterPro" id="IPR011701">
    <property type="entry name" value="MFS"/>
</dbReference>
<dbReference type="Gene3D" id="3.30.70.100">
    <property type="match status" value="1"/>
</dbReference>
<keyword evidence="5 7" id="KW-1133">Transmembrane helix</keyword>
<sequence>MFYIIYSDLHHFFVWFSSLLLLRNTVVISAKQTFIYASLSHHYTSHSFYIEVVMNDNKMTPGELRATWGLGTVFSLRMLGMFMVLPVLTTYGMALQGASEALIGLAIGIYGLAQAVFQIPFGLLSDRIGRKPLIIGGLLIFVIGSIIAALTDSIWGIILGRALQGSGAIAAAVMALLSDLTREQNRTKAMAFIGVSFGVTFAIAMVLGPIVTHQLGLHALFWMIAILASLGILLTLWVVPNSHNHVLNRESGMVKGCFSKVLAEPKLLKLNFGIMCLHIMLMSTFVALPGQLEAAGFPAAEHWKIYLVTMVISFIAVVPFIIYAEVKRKMKRVFLFCVALLLIAEIVLWGAGGYFWELVAGVQLFFLAFNLLEALLPSLISKESPAGYKGTAMGIYSTSQFIGVAIGGALGGWVDGFFDSQTVFLLGALLAMLWLLVASTMSEPPYVSSLRVEIPGDVIINDELQRRLQSKPGIEQVMIVAEERSAYIKIDSKVTNRFEVEQAIIATS</sequence>
<dbReference type="InterPro" id="IPR050171">
    <property type="entry name" value="MFS_Transporters"/>
</dbReference>
<feature type="transmembrane region" description="Helical" evidence="7">
    <location>
        <begin position="189"/>
        <end position="211"/>
    </location>
</feature>
<comment type="subcellular location">
    <subcellularLocation>
        <location evidence="1">Cell membrane</location>
        <topology evidence="1">Multi-pass membrane protein</topology>
    </subcellularLocation>
</comment>
<feature type="transmembrane region" description="Helical" evidence="7">
    <location>
        <begin position="270"/>
        <end position="291"/>
    </location>
</feature>
<feature type="transmembrane region" description="Helical" evidence="7">
    <location>
        <begin position="362"/>
        <end position="381"/>
    </location>
</feature>
<dbReference type="RefSeq" id="WP_199802299.1">
    <property type="nucleotide sequence ID" value="NZ_CAKNDN010000002.1"/>
</dbReference>
<accession>A0AAW9E1Z0</accession>
<keyword evidence="2" id="KW-0813">Transport</keyword>
<feature type="transmembrane region" description="Helical" evidence="7">
    <location>
        <begin position="133"/>
        <end position="151"/>
    </location>
</feature>
<feature type="transmembrane region" description="Helical" evidence="7">
    <location>
        <begin position="157"/>
        <end position="177"/>
    </location>
</feature>
<feature type="transmembrane region" description="Helical" evidence="7">
    <location>
        <begin position="303"/>
        <end position="326"/>
    </location>
</feature>
<dbReference type="Pfam" id="PF21987">
    <property type="entry name" value="YajR_YAM"/>
    <property type="match status" value="1"/>
</dbReference>
<dbReference type="EMBL" id="JAWZZT010000007">
    <property type="protein sequence ID" value="MDX7014917.1"/>
    <property type="molecule type" value="Genomic_DNA"/>
</dbReference>
<comment type="caution">
    <text evidence="9">The sequence shown here is derived from an EMBL/GenBank/DDBJ whole genome shotgun (WGS) entry which is preliminary data.</text>
</comment>
<evidence type="ECO:0000256" key="4">
    <source>
        <dbReference type="ARBA" id="ARBA00022692"/>
    </source>
</evidence>
<feature type="transmembrane region" description="Helical" evidence="7">
    <location>
        <begin position="420"/>
        <end position="441"/>
    </location>
</feature>